<dbReference type="Pfam" id="PF10440">
    <property type="entry name" value="WIYLD"/>
    <property type="match status" value="1"/>
</dbReference>
<reference evidence="2" key="1">
    <citation type="submission" date="2020-10" db="EMBL/GenBank/DDBJ databases">
        <authorList>
            <person name="Han B."/>
            <person name="Lu T."/>
            <person name="Zhao Q."/>
            <person name="Huang X."/>
            <person name="Zhao Y."/>
        </authorList>
    </citation>
    <scope>NUCLEOTIDE SEQUENCE</scope>
</reference>
<gene>
    <name evidence="2" type="ORF">NCGR_LOCUS66189</name>
</gene>
<dbReference type="AlphaFoldDB" id="A0A811SGZ9"/>
<accession>A0A811SGZ9</accession>
<name>A0A811SGZ9_9POAL</name>
<evidence type="ECO:0000313" key="2">
    <source>
        <dbReference type="EMBL" id="CAD6342091.1"/>
    </source>
</evidence>
<dbReference type="EMBL" id="CAJGYO010000387">
    <property type="protein sequence ID" value="CAD6342091.1"/>
    <property type="molecule type" value="Genomic_DNA"/>
</dbReference>
<evidence type="ECO:0000313" key="3">
    <source>
        <dbReference type="Proteomes" id="UP000604825"/>
    </source>
</evidence>
<proteinExistence type="predicted"/>
<protein>
    <recommendedName>
        <fullName evidence="1">WIYLD domain-containing protein</fullName>
    </recommendedName>
</protein>
<dbReference type="InterPro" id="IPR018848">
    <property type="entry name" value="WIYLD_domain"/>
</dbReference>
<dbReference type="PANTHER" id="PTHR34271">
    <property type="entry name" value="NUCLEOLAR HISTONE METHYLTRANSFERASE-RELATED PROTEIN"/>
    <property type="match status" value="1"/>
</dbReference>
<keyword evidence="3" id="KW-1185">Reference proteome</keyword>
<feature type="non-terminal residue" evidence="2">
    <location>
        <position position="59"/>
    </location>
</feature>
<evidence type="ECO:0000259" key="1">
    <source>
        <dbReference type="Pfam" id="PF10440"/>
    </source>
</evidence>
<comment type="caution">
    <text evidence="2">The sequence shown here is derived from an EMBL/GenBank/DDBJ whole genome shotgun (WGS) entry which is preliminary data.</text>
</comment>
<dbReference type="Proteomes" id="UP000604825">
    <property type="component" value="Unassembled WGS sequence"/>
</dbReference>
<dbReference type="PANTHER" id="PTHR34271:SF1">
    <property type="entry name" value="NUCLEOLAR HISTONE METHYLTRANSFERASE-RELATED PROTEIN"/>
    <property type="match status" value="1"/>
</dbReference>
<feature type="domain" description="WIYLD" evidence="1">
    <location>
        <begin position="7"/>
        <end position="40"/>
    </location>
</feature>
<organism evidence="2 3">
    <name type="scientific">Miscanthus lutarioriparius</name>
    <dbReference type="NCBI Taxonomy" id="422564"/>
    <lineage>
        <taxon>Eukaryota</taxon>
        <taxon>Viridiplantae</taxon>
        <taxon>Streptophyta</taxon>
        <taxon>Embryophyta</taxon>
        <taxon>Tracheophyta</taxon>
        <taxon>Spermatophyta</taxon>
        <taxon>Magnoliopsida</taxon>
        <taxon>Liliopsida</taxon>
        <taxon>Poales</taxon>
        <taxon>Poaceae</taxon>
        <taxon>PACMAD clade</taxon>
        <taxon>Panicoideae</taxon>
        <taxon>Andropogonodae</taxon>
        <taxon>Andropogoneae</taxon>
        <taxon>Saccharinae</taxon>
        <taxon>Miscanthus</taxon>
    </lineage>
</organism>
<sequence>MRRPRPKRVKRRIDAAIDHLAQYGFAEPQIRNIINNLLQLAVAPFSEILHGILPSSSVG</sequence>